<dbReference type="Proteomes" id="UP000265140">
    <property type="component" value="Chromosome 16"/>
</dbReference>
<protein>
    <recommendedName>
        <fullName evidence="13">Claudin</fullName>
    </recommendedName>
</protein>
<reference evidence="11" key="4">
    <citation type="submission" date="2025-09" db="UniProtKB">
        <authorList>
            <consortium name="Ensembl"/>
        </authorList>
    </citation>
    <scope>IDENTIFICATION</scope>
</reference>
<dbReference type="AlphaFoldDB" id="A0A3P8XGH6"/>
<evidence type="ECO:0000256" key="2">
    <source>
        <dbReference type="ARBA" id="ARBA00004651"/>
    </source>
</evidence>
<keyword evidence="8 10" id="KW-1133">Transmembrane helix</keyword>
<feature type="transmembrane region" description="Helical" evidence="10">
    <location>
        <begin position="125"/>
        <end position="146"/>
    </location>
</feature>
<evidence type="ECO:0000256" key="7">
    <source>
        <dbReference type="ARBA" id="ARBA00022949"/>
    </source>
</evidence>
<evidence type="ECO:0008006" key="13">
    <source>
        <dbReference type="Google" id="ProtNLM"/>
    </source>
</evidence>
<dbReference type="PANTHER" id="PTHR12002">
    <property type="entry name" value="CLAUDIN"/>
    <property type="match status" value="1"/>
</dbReference>
<dbReference type="GeneTree" id="ENSGT00940000166809"/>
<organism evidence="11 12">
    <name type="scientific">Esox lucius</name>
    <name type="common">Northern pike</name>
    <dbReference type="NCBI Taxonomy" id="8010"/>
    <lineage>
        <taxon>Eukaryota</taxon>
        <taxon>Metazoa</taxon>
        <taxon>Chordata</taxon>
        <taxon>Craniata</taxon>
        <taxon>Vertebrata</taxon>
        <taxon>Euteleostomi</taxon>
        <taxon>Actinopterygii</taxon>
        <taxon>Neopterygii</taxon>
        <taxon>Teleostei</taxon>
        <taxon>Protacanthopterygii</taxon>
        <taxon>Esociformes</taxon>
        <taxon>Esocidae</taxon>
        <taxon>Esox</taxon>
    </lineage>
</organism>
<evidence type="ECO:0000256" key="6">
    <source>
        <dbReference type="ARBA" id="ARBA00022692"/>
    </source>
</evidence>
<evidence type="ECO:0000256" key="8">
    <source>
        <dbReference type="ARBA" id="ARBA00022989"/>
    </source>
</evidence>
<dbReference type="Bgee" id="ENSELUG00000003558">
    <property type="expression patterns" value="Expressed in pharyngeal gill and 2 other cell types or tissues"/>
</dbReference>
<evidence type="ECO:0000313" key="11">
    <source>
        <dbReference type="Ensembl" id="ENSELUP00000002197.3"/>
    </source>
</evidence>
<comment type="similarity">
    <text evidence="3">Belongs to the claudin family.</text>
</comment>
<keyword evidence="12" id="KW-1185">Reference proteome</keyword>
<evidence type="ECO:0000256" key="5">
    <source>
        <dbReference type="ARBA" id="ARBA00022475"/>
    </source>
</evidence>
<dbReference type="InterPro" id="IPR004031">
    <property type="entry name" value="PMP22/EMP/MP20/Claudin"/>
</dbReference>
<sequence length="226" mass="25132">MGKRLFQIIGFLTSTLGWLFVLCTMVMNYWRFIQIGGQGGSAIIKVAWYWSSLWKDCYTESTAIDNCRDFPVLSSISCENTILQALLVCGLTLGFFGAIFCFVGMECTYIGGGEKNKDKVLLAGSLFHFYIITSSNVTVTVLMYVFCTSLRYNLGTPIFLGLVGSGFIVLGAILYAVTVYKVVLACYDLVAFFTMPILITVNLPNRTSTPERVESRVRWITVPKAT</sequence>
<proteinExistence type="inferred from homology"/>
<reference evidence="11" key="3">
    <citation type="submission" date="2025-08" db="UniProtKB">
        <authorList>
            <consortium name="Ensembl"/>
        </authorList>
    </citation>
    <scope>IDENTIFICATION</scope>
</reference>
<evidence type="ECO:0000256" key="9">
    <source>
        <dbReference type="ARBA" id="ARBA00023136"/>
    </source>
</evidence>
<keyword evidence="6 10" id="KW-0812">Transmembrane</keyword>
<keyword evidence="4" id="KW-0796">Tight junction</keyword>
<evidence type="ECO:0000256" key="3">
    <source>
        <dbReference type="ARBA" id="ARBA00008295"/>
    </source>
</evidence>
<comment type="subcellular location">
    <subcellularLocation>
        <location evidence="1">Cell junction</location>
        <location evidence="1">Tight junction</location>
    </subcellularLocation>
    <subcellularLocation>
        <location evidence="2">Cell membrane</location>
        <topology evidence="2">Multi-pass membrane protein</topology>
    </subcellularLocation>
</comment>
<evidence type="ECO:0000313" key="12">
    <source>
        <dbReference type="Proteomes" id="UP000265140"/>
    </source>
</evidence>
<accession>A0A3P8XGH6</accession>
<keyword evidence="5" id="KW-1003">Cell membrane</keyword>
<dbReference type="GO" id="GO:0005923">
    <property type="term" value="C:bicellular tight junction"/>
    <property type="evidence" value="ECO:0007669"/>
    <property type="project" value="UniProtKB-SubCell"/>
</dbReference>
<dbReference type="OMA" id="CLYINRI"/>
<keyword evidence="9 10" id="KW-0472">Membrane</keyword>
<feature type="transmembrane region" description="Helical" evidence="10">
    <location>
        <begin position="158"/>
        <end position="176"/>
    </location>
</feature>
<dbReference type="Pfam" id="PF00822">
    <property type="entry name" value="PMP22_Claudin"/>
    <property type="match status" value="1"/>
</dbReference>
<dbReference type="STRING" id="8010.ENSELUP00000002197"/>
<evidence type="ECO:0000256" key="10">
    <source>
        <dbReference type="SAM" id="Phobius"/>
    </source>
</evidence>
<reference evidence="11" key="2">
    <citation type="submission" date="2020-02" db="EMBL/GenBank/DDBJ databases">
        <title>Esox lucius (northern pike) genome, fEsoLuc1, primary haplotype.</title>
        <authorList>
            <person name="Myers G."/>
            <person name="Karagic N."/>
            <person name="Meyer A."/>
            <person name="Pippel M."/>
            <person name="Reichard M."/>
            <person name="Winkler S."/>
            <person name="Tracey A."/>
            <person name="Sims Y."/>
            <person name="Howe K."/>
            <person name="Rhie A."/>
            <person name="Formenti G."/>
            <person name="Durbin R."/>
            <person name="Fedrigo O."/>
            <person name="Jarvis E.D."/>
        </authorList>
    </citation>
    <scope>NUCLEOTIDE SEQUENCE [LARGE SCALE GENOMIC DNA]</scope>
</reference>
<evidence type="ECO:0000256" key="1">
    <source>
        <dbReference type="ARBA" id="ARBA00004435"/>
    </source>
</evidence>
<keyword evidence="7" id="KW-0965">Cell junction</keyword>
<dbReference type="InterPro" id="IPR006187">
    <property type="entry name" value="Claudin"/>
</dbReference>
<dbReference type="InParanoid" id="A0A3P8XGH6"/>
<dbReference type="Ensembl" id="ENSELUT00000016126.3">
    <property type="protein sequence ID" value="ENSELUP00000002197.3"/>
    <property type="gene ID" value="ENSELUG00000003558.3"/>
</dbReference>
<dbReference type="PRINTS" id="PR01077">
    <property type="entry name" value="CLAUDIN"/>
</dbReference>
<dbReference type="GO" id="GO:0005886">
    <property type="term" value="C:plasma membrane"/>
    <property type="evidence" value="ECO:0007669"/>
    <property type="project" value="UniProtKB-SubCell"/>
</dbReference>
<dbReference type="Gene3D" id="1.20.140.150">
    <property type="match status" value="1"/>
</dbReference>
<reference evidence="12" key="1">
    <citation type="journal article" date="2014" name="PLoS ONE">
        <title>The genome and linkage map of the northern pike (Esox lucius): conserved synteny revealed between the salmonid sister group and the Neoteleostei.</title>
        <authorList>
            <person name="Rondeau E.B."/>
            <person name="Minkley D.R."/>
            <person name="Leong J.S."/>
            <person name="Messmer A.M."/>
            <person name="Jantzen J.R."/>
            <person name="von Schalburg K.R."/>
            <person name="Lemon C."/>
            <person name="Bird N.H."/>
            <person name="Koop B.F."/>
        </authorList>
    </citation>
    <scope>NUCLEOTIDE SEQUENCE</scope>
</reference>
<dbReference type="GO" id="GO:0005198">
    <property type="term" value="F:structural molecule activity"/>
    <property type="evidence" value="ECO:0007669"/>
    <property type="project" value="InterPro"/>
</dbReference>
<name>A0A3P8XGH6_ESOLU</name>
<feature type="transmembrane region" description="Helical" evidence="10">
    <location>
        <begin position="6"/>
        <end position="30"/>
    </location>
</feature>
<feature type="transmembrane region" description="Helical" evidence="10">
    <location>
        <begin position="85"/>
        <end position="105"/>
    </location>
</feature>
<evidence type="ECO:0000256" key="4">
    <source>
        <dbReference type="ARBA" id="ARBA00022427"/>
    </source>
</evidence>